<organism evidence="2 3">
    <name type="scientific">Bombardia bombarda</name>
    <dbReference type="NCBI Taxonomy" id="252184"/>
    <lineage>
        <taxon>Eukaryota</taxon>
        <taxon>Fungi</taxon>
        <taxon>Dikarya</taxon>
        <taxon>Ascomycota</taxon>
        <taxon>Pezizomycotina</taxon>
        <taxon>Sordariomycetes</taxon>
        <taxon>Sordariomycetidae</taxon>
        <taxon>Sordariales</taxon>
        <taxon>Lasiosphaeriaceae</taxon>
        <taxon>Bombardia</taxon>
    </lineage>
</organism>
<name>A0AA39WM88_9PEZI</name>
<feature type="region of interest" description="Disordered" evidence="1">
    <location>
        <begin position="1"/>
        <end position="31"/>
    </location>
</feature>
<comment type="caution">
    <text evidence="2">The sequence shown here is derived from an EMBL/GenBank/DDBJ whole genome shotgun (WGS) entry which is preliminary data.</text>
</comment>
<sequence>MGQWHRDKWHQTYGQEDTGRPGGEGTWDGTCDAVSQASHRTQLPNRLGLSLENYLGAASFPRCSHQSLPRQLSI</sequence>
<gene>
    <name evidence="2" type="ORF">B0T17DRAFT_536603</name>
</gene>
<evidence type="ECO:0000313" key="2">
    <source>
        <dbReference type="EMBL" id="KAK0618009.1"/>
    </source>
</evidence>
<feature type="compositionally biased region" description="Basic and acidic residues" evidence="1">
    <location>
        <begin position="1"/>
        <end position="10"/>
    </location>
</feature>
<accession>A0AA39WM88</accession>
<evidence type="ECO:0000256" key="1">
    <source>
        <dbReference type="SAM" id="MobiDB-lite"/>
    </source>
</evidence>
<evidence type="ECO:0000313" key="3">
    <source>
        <dbReference type="Proteomes" id="UP001174934"/>
    </source>
</evidence>
<dbReference type="EMBL" id="JAULSR010000005">
    <property type="protein sequence ID" value="KAK0618009.1"/>
    <property type="molecule type" value="Genomic_DNA"/>
</dbReference>
<dbReference type="AlphaFoldDB" id="A0AA39WM88"/>
<protein>
    <submittedName>
        <fullName evidence="2">Uncharacterized protein</fullName>
    </submittedName>
</protein>
<dbReference type="Proteomes" id="UP001174934">
    <property type="component" value="Unassembled WGS sequence"/>
</dbReference>
<keyword evidence="3" id="KW-1185">Reference proteome</keyword>
<proteinExistence type="predicted"/>
<reference evidence="2" key="1">
    <citation type="submission" date="2023-06" db="EMBL/GenBank/DDBJ databases">
        <title>Genome-scale phylogeny and comparative genomics of the fungal order Sordariales.</title>
        <authorList>
            <consortium name="Lawrence Berkeley National Laboratory"/>
            <person name="Hensen N."/>
            <person name="Bonometti L."/>
            <person name="Westerberg I."/>
            <person name="Brannstrom I.O."/>
            <person name="Guillou S."/>
            <person name="Cros-Aarteil S."/>
            <person name="Calhoun S."/>
            <person name="Haridas S."/>
            <person name="Kuo A."/>
            <person name="Mondo S."/>
            <person name="Pangilinan J."/>
            <person name="Riley R."/>
            <person name="LaButti K."/>
            <person name="Andreopoulos B."/>
            <person name="Lipzen A."/>
            <person name="Chen C."/>
            <person name="Yanf M."/>
            <person name="Daum C."/>
            <person name="Ng V."/>
            <person name="Clum A."/>
            <person name="Steindorff A."/>
            <person name="Ohm R."/>
            <person name="Martin F."/>
            <person name="Silar P."/>
            <person name="Natvig D."/>
            <person name="Lalanne C."/>
            <person name="Gautier V."/>
            <person name="Ament-velasquez S.L."/>
            <person name="Kruys A."/>
            <person name="Hutchinson M.I."/>
            <person name="Powell A.J."/>
            <person name="Barry K."/>
            <person name="Miller A.N."/>
            <person name="Grigoriev I.V."/>
            <person name="Debuchy R."/>
            <person name="Gladieux P."/>
            <person name="Thoren M.H."/>
            <person name="Johannesson H."/>
        </authorList>
    </citation>
    <scope>NUCLEOTIDE SEQUENCE</scope>
    <source>
        <strain evidence="2">SMH3391-2</strain>
    </source>
</reference>